<organism evidence="2 3">
    <name type="scientific">Brassica carinata</name>
    <name type="common">Ethiopian mustard</name>
    <name type="synonym">Abyssinian cabbage</name>
    <dbReference type="NCBI Taxonomy" id="52824"/>
    <lineage>
        <taxon>Eukaryota</taxon>
        <taxon>Viridiplantae</taxon>
        <taxon>Streptophyta</taxon>
        <taxon>Embryophyta</taxon>
        <taxon>Tracheophyta</taxon>
        <taxon>Spermatophyta</taxon>
        <taxon>Magnoliopsida</taxon>
        <taxon>eudicotyledons</taxon>
        <taxon>Gunneridae</taxon>
        <taxon>Pentapetalae</taxon>
        <taxon>rosids</taxon>
        <taxon>malvids</taxon>
        <taxon>Brassicales</taxon>
        <taxon>Brassicaceae</taxon>
        <taxon>Brassiceae</taxon>
        <taxon>Brassica</taxon>
    </lineage>
</organism>
<feature type="compositionally biased region" description="Polar residues" evidence="1">
    <location>
        <begin position="57"/>
        <end position="69"/>
    </location>
</feature>
<sequence>MSPPRKRYSASETGKHVQVTPYPPKEPSVGPKLMAYAISAHRSVSLGAVDRVYSVEESPQTDEGGQRSTRVGEKVLTSDVEGDSPTREEAEDGSTELRLQRPGADERRSNRPGSSDIELRLDGS</sequence>
<feature type="region of interest" description="Disordered" evidence="1">
    <location>
        <begin position="55"/>
        <end position="124"/>
    </location>
</feature>
<protein>
    <submittedName>
        <fullName evidence="2">Uncharacterized protein</fullName>
    </submittedName>
</protein>
<dbReference type="Proteomes" id="UP000886595">
    <property type="component" value="Unassembled WGS sequence"/>
</dbReference>
<feature type="region of interest" description="Disordered" evidence="1">
    <location>
        <begin position="1"/>
        <end position="30"/>
    </location>
</feature>
<proteinExistence type="predicted"/>
<accession>A0A8X7VIY2</accession>
<gene>
    <name evidence="2" type="ORF">Bca52824_023681</name>
</gene>
<keyword evidence="3" id="KW-1185">Reference proteome</keyword>
<reference evidence="2 3" key="1">
    <citation type="submission" date="2020-02" db="EMBL/GenBank/DDBJ databases">
        <authorList>
            <person name="Ma Q."/>
            <person name="Huang Y."/>
            <person name="Song X."/>
            <person name="Pei D."/>
        </authorList>
    </citation>
    <scope>NUCLEOTIDE SEQUENCE [LARGE SCALE GENOMIC DNA]</scope>
    <source>
        <strain evidence="2">Sxm20200214</strain>
        <tissue evidence="2">Leaf</tissue>
    </source>
</reference>
<evidence type="ECO:0000256" key="1">
    <source>
        <dbReference type="SAM" id="MobiDB-lite"/>
    </source>
</evidence>
<evidence type="ECO:0000313" key="3">
    <source>
        <dbReference type="Proteomes" id="UP000886595"/>
    </source>
</evidence>
<comment type="caution">
    <text evidence="2">The sequence shown here is derived from an EMBL/GenBank/DDBJ whole genome shotgun (WGS) entry which is preliminary data.</text>
</comment>
<dbReference type="EMBL" id="JAAMPC010000005">
    <property type="protein sequence ID" value="KAG2312124.1"/>
    <property type="molecule type" value="Genomic_DNA"/>
</dbReference>
<dbReference type="AlphaFoldDB" id="A0A8X7VIY2"/>
<name>A0A8X7VIY2_BRACI</name>
<evidence type="ECO:0000313" key="2">
    <source>
        <dbReference type="EMBL" id="KAG2312124.1"/>
    </source>
</evidence>